<evidence type="ECO:0000256" key="5">
    <source>
        <dbReference type="ARBA" id="ARBA00022749"/>
    </source>
</evidence>
<protein>
    <recommendedName>
        <fullName evidence="2">GMP synthase (glutamine-hydrolyzing)</fullName>
        <ecNumber evidence="2">6.3.5.2</ecNumber>
    </recommendedName>
    <alternativeName>
        <fullName evidence="9">Glutamine amidotransferase</fullName>
    </alternativeName>
</protein>
<keyword evidence="7 10" id="KW-0067">ATP-binding</keyword>
<dbReference type="Gene3D" id="3.40.50.620">
    <property type="entry name" value="HUPs"/>
    <property type="match status" value="2"/>
</dbReference>
<name>A0A6A4VRA2_AMPAM</name>
<evidence type="ECO:0000256" key="4">
    <source>
        <dbReference type="ARBA" id="ARBA00022741"/>
    </source>
</evidence>
<dbReference type="EC" id="6.3.5.2" evidence="2"/>
<comment type="caution">
    <text evidence="12">The sequence shown here is derived from an EMBL/GenBank/DDBJ whole genome shotgun (WGS) entry which is preliminary data.</text>
</comment>
<evidence type="ECO:0000256" key="10">
    <source>
        <dbReference type="PROSITE-ProRule" id="PRU00886"/>
    </source>
</evidence>
<feature type="binding site" evidence="10">
    <location>
        <begin position="250"/>
        <end position="256"/>
    </location>
    <ligand>
        <name>ATP</name>
        <dbReference type="ChEBI" id="CHEBI:30616"/>
    </ligand>
</feature>
<dbReference type="Pfam" id="PF00117">
    <property type="entry name" value="GATase"/>
    <property type="match status" value="1"/>
</dbReference>
<dbReference type="PRINTS" id="PR00097">
    <property type="entry name" value="ANTSNTHASEII"/>
</dbReference>
<gene>
    <name evidence="12" type="primary">Gmps</name>
    <name evidence="12" type="ORF">FJT64_005372</name>
</gene>
<evidence type="ECO:0000256" key="3">
    <source>
        <dbReference type="ARBA" id="ARBA00022598"/>
    </source>
</evidence>
<dbReference type="PANTHER" id="PTHR11922">
    <property type="entry name" value="GMP SYNTHASE-RELATED"/>
    <property type="match status" value="1"/>
</dbReference>
<dbReference type="Gene3D" id="3.40.50.880">
    <property type="match status" value="1"/>
</dbReference>
<dbReference type="OrthoDB" id="1724632at2759"/>
<proteinExistence type="predicted"/>
<dbReference type="InterPro" id="IPR032675">
    <property type="entry name" value="LRR_dom_sf"/>
</dbReference>
<evidence type="ECO:0000313" key="13">
    <source>
        <dbReference type="Proteomes" id="UP000440578"/>
    </source>
</evidence>
<dbReference type="CDD" id="cd01742">
    <property type="entry name" value="GATase1_GMP_Synthase"/>
    <property type="match status" value="1"/>
</dbReference>
<feature type="domain" description="GMPS ATP-PPase" evidence="11">
    <location>
        <begin position="223"/>
        <end position="448"/>
    </location>
</feature>
<dbReference type="PRINTS" id="PR00096">
    <property type="entry name" value="GATASE"/>
</dbReference>
<dbReference type="PROSITE" id="PS51553">
    <property type="entry name" value="GMPS_ATP_PPASE"/>
    <property type="match status" value="1"/>
</dbReference>
<dbReference type="InterPro" id="IPR014729">
    <property type="entry name" value="Rossmann-like_a/b/a_fold"/>
</dbReference>
<evidence type="ECO:0000256" key="7">
    <source>
        <dbReference type="ARBA" id="ARBA00022840"/>
    </source>
</evidence>
<dbReference type="Gene3D" id="3.80.10.10">
    <property type="entry name" value="Ribonuclease Inhibitor"/>
    <property type="match status" value="1"/>
</dbReference>
<dbReference type="InterPro" id="IPR004739">
    <property type="entry name" value="GMP_synth_GATase"/>
</dbReference>
<dbReference type="SUPFAM" id="SSF52317">
    <property type="entry name" value="Class I glutamine amidotransferase-like"/>
    <property type="match status" value="1"/>
</dbReference>
<evidence type="ECO:0000256" key="8">
    <source>
        <dbReference type="ARBA" id="ARBA00022962"/>
    </source>
</evidence>
<dbReference type="Proteomes" id="UP000440578">
    <property type="component" value="Unassembled WGS sequence"/>
</dbReference>
<dbReference type="UniPathway" id="UPA00189">
    <property type="reaction ID" value="UER00296"/>
</dbReference>
<dbReference type="SUPFAM" id="SSF52058">
    <property type="entry name" value="L domain-like"/>
    <property type="match status" value="1"/>
</dbReference>
<dbReference type="SUPFAM" id="SSF52402">
    <property type="entry name" value="Adenine nucleotide alpha hydrolases-like"/>
    <property type="match status" value="1"/>
</dbReference>
<evidence type="ECO:0000256" key="6">
    <source>
        <dbReference type="ARBA" id="ARBA00022755"/>
    </source>
</evidence>
<dbReference type="InterPro" id="IPR001674">
    <property type="entry name" value="GMP_synth_C"/>
</dbReference>
<dbReference type="InterPro" id="IPR025777">
    <property type="entry name" value="GMPS_ATP_PPase_dom"/>
</dbReference>
<sequence length="815" mass="90777">MLSVLSCCFLGRLAPCPSHRVDAMNGAHAHSEVVAILDAGAQYGKVIDRRVREQRVETEILPLDTPAFTLKERNFKAIIISGGPSSVNAEDSPQYDSDIFRINIPVLGICYGFHMMNKEFGGVVQAKEEREDGQFDIEVDNQCVLFKDLEKTQQVLLTHGDSVIRVADNFKVVGRSGNLVAAIANDKLRLYGVQFHPEVDLTEHGTAMLRNFLYNVAGVTGSFTLRSREVECLENIRTAVGSQKVLLLVSGGVDSTVCAALLHKALSQDQVIAVHIDNGFMRKHESLQVEQSLRKIGLKLRVINARHNFLNGSTTIPETGANGVLRKRATGLLCRTTHPEQKRKIIGDTFIKVREMGHDLGLPPELVQRHPFPGPGLAIRVICAEEPYMSSDFSETQVLLRIIADYHSCKQRSHALLNRIDGATSEEDRATLLRISSRHRLATTLLPIQTVGVQGDGRTYSYCAGLSSDAEPDWHDLMQLARLIPRICHNINRVCYIFGGMVKAPLTSVTPTFLTSGVLSQIREADYVAHQVLSSSGSASVISQMPVVLLPLHFDRDATCHQPSCQRSVVIRTFITHDFMTGVPATPGKQLPLETLKRMVAEIQNVSGISRVLYDLTAKPPGTTEWETSKGLDMFPRVEEVVLDNNELTCLQLNRMPRIHTLSLNKNKIEELEPLLVTLQRCATRLTYLSLLGNPCSPDQLTGDRFTPEDYARHRLYVLYMLPNLLFLDSMVVSRKERLEAKRRGQYCRTARLIRFSGPTGPARTEWGMDALDSAIAPPPPPVDRQKRGPVYGQLAYRYVGKHSEGNRFIRNSDL</sequence>
<reference evidence="12 13" key="1">
    <citation type="submission" date="2019-07" db="EMBL/GenBank/DDBJ databases">
        <title>Draft genome assembly of a fouling barnacle, Amphibalanus amphitrite (Darwin, 1854): The first reference genome for Thecostraca.</title>
        <authorList>
            <person name="Kim W."/>
        </authorList>
    </citation>
    <scope>NUCLEOTIDE SEQUENCE [LARGE SCALE GENOMIC DNA]</scope>
    <source>
        <strain evidence="12">SNU_AA5</strain>
        <tissue evidence="12">Soma without cirri and trophi</tissue>
    </source>
</reference>
<evidence type="ECO:0000259" key="11">
    <source>
        <dbReference type="PROSITE" id="PS51553"/>
    </source>
</evidence>
<keyword evidence="3" id="KW-0436">Ligase</keyword>
<dbReference type="SUPFAM" id="SSF54810">
    <property type="entry name" value="GMP synthetase C-terminal dimerisation domain"/>
    <property type="match status" value="2"/>
</dbReference>
<dbReference type="EMBL" id="VIIS01001505">
    <property type="protein sequence ID" value="KAF0297206.1"/>
    <property type="molecule type" value="Genomic_DNA"/>
</dbReference>
<accession>A0A6A4VRA2</accession>
<dbReference type="Gene3D" id="3.30.300.10">
    <property type="match status" value="2"/>
</dbReference>
<comment type="pathway">
    <text evidence="1">Purine metabolism; GMP biosynthesis; GMP from XMP (L-Gln route): step 1/1.</text>
</comment>
<dbReference type="FunFam" id="3.30.300.10:FF:000008">
    <property type="entry name" value="GMP synthase [glutamine-hydrolyzing]"/>
    <property type="match status" value="1"/>
</dbReference>
<keyword evidence="6 10" id="KW-0658">Purine biosynthesis</keyword>
<dbReference type="PANTHER" id="PTHR11922:SF2">
    <property type="entry name" value="GMP SYNTHASE [GLUTAMINE-HYDROLYZING]"/>
    <property type="match status" value="1"/>
</dbReference>
<keyword evidence="5 10" id="KW-0332">GMP biosynthesis</keyword>
<dbReference type="Pfam" id="PF00958">
    <property type="entry name" value="GMP_synt_C"/>
    <property type="match status" value="1"/>
</dbReference>
<dbReference type="NCBIfam" id="TIGR00888">
    <property type="entry name" value="guaA_Nterm"/>
    <property type="match status" value="1"/>
</dbReference>
<dbReference type="InterPro" id="IPR022310">
    <property type="entry name" value="NAD/GMP_synthase"/>
</dbReference>
<dbReference type="InterPro" id="IPR029062">
    <property type="entry name" value="Class_I_gatase-like"/>
</dbReference>
<keyword evidence="8" id="KW-0315">Glutamine amidotransferase</keyword>
<evidence type="ECO:0000256" key="9">
    <source>
        <dbReference type="ARBA" id="ARBA00031356"/>
    </source>
</evidence>
<dbReference type="Pfam" id="PF02540">
    <property type="entry name" value="NAD_synthase"/>
    <property type="match status" value="1"/>
</dbReference>
<dbReference type="PROSITE" id="PS51273">
    <property type="entry name" value="GATASE_TYPE_1"/>
    <property type="match status" value="1"/>
</dbReference>
<dbReference type="GO" id="GO:0005524">
    <property type="term" value="F:ATP binding"/>
    <property type="evidence" value="ECO:0007669"/>
    <property type="project" value="UniProtKB-UniRule"/>
</dbReference>
<dbReference type="FunFam" id="3.40.50.880:FF:000013">
    <property type="entry name" value="GMP synthase [glutamine-hydrolyzing]"/>
    <property type="match status" value="1"/>
</dbReference>
<keyword evidence="4 10" id="KW-0547">Nucleotide-binding</keyword>
<dbReference type="InterPro" id="IPR017926">
    <property type="entry name" value="GATASE"/>
</dbReference>
<dbReference type="FunFam" id="3.30.300.10:FF:000013">
    <property type="entry name" value="GMP synthase (Glutamine-hydrolyzing)"/>
    <property type="match status" value="1"/>
</dbReference>
<evidence type="ECO:0000256" key="2">
    <source>
        <dbReference type="ARBA" id="ARBA00012746"/>
    </source>
</evidence>
<evidence type="ECO:0000256" key="1">
    <source>
        <dbReference type="ARBA" id="ARBA00005153"/>
    </source>
</evidence>
<dbReference type="GO" id="GO:0003921">
    <property type="term" value="F:GMP synthase activity"/>
    <property type="evidence" value="ECO:0007669"/>
    <property type="project" value="InterPro"/>
</dbReference>
<dbReference type="GO" id="GO:0005829">
    <property type="term" value="C:cytosol"/>
    <property type="evidence" value="ECO:0007669"/>
    <property type="project" value="TreeGrafter"/>
</dbReference>
<evidence type="ECO:0000313" key="12">
    <source>
        <dbReference type="EMBL" id="KAF0297206.1"/>
    </source>
</evidence>
<dbReference type="AlphaFoldDB" id="A0A6A4VRA2"/>
<organism evidence="12 13">
    <name type="scientific">Amphibalanus amphitrite</name>
    <name type="common">Striped barnacle</name>
    <name type="synonym">Balanus amphitrite</name>
    <dbReference type="NCBI Taxonomy" id="1232801"/>
    <lineage>
        <taxon>Eukaryota</taxon>
        <taxon>Metazoa</taxon>
        <taxon>Ecdysozoa</taxon>
        <taxon>Arthropoda</taxon>
        <taxon>Crustacea</taxon>
        <taxon>Multicrustacea</taxon>
        <taxon>Cirripedia</taxon>
        <taxon>Thoracica</taxon>
        <taxon>Thoracicalcarea</taxon>
        <taxon>Balanomorpha</taxon>
        <taxon>Balanoidea</taxon>
        <taxon>Balanidae</taxon>
        <taxon>Amphibalaninae</taxon>
        <taxon>Amphibalanus</taxon>
    </lineage>
</organism>
<keyword evidence="13" id="KW-1185">Reference proteome</keyword>